<reference evidence="7" key="2">
    <citation type="submission" date="2010-04" db="EMBL/GenBank/DDBJ databases">
        <authorList>
            <person name="Buell R."/>
            <person name="Hamilton J."/>
            <person name="Hostetler J."/>
        </authorList>
    </citation>
    <scope>NUCLEOTIDE SEQUENCE [LARGE SCALE GENOMIC DNA]</scope>
    <source>
        <strain evidence="7">DAOM:BR144</strain>
    </source>
</reference>
<dbReference type="Pfam" id="PF03160">
    <property type="entry name" value="Calx-beta"/>
    <property type="match status" value="1"/>
</dbReference>
<keyword evidence="7" id="KW-1185">Reference proteome</keyword>
<dbReference type="STRING" id="431595.K3W7T1"/>
<dbReference type="VEuPathDB" id="FungiDB:PYU1_G001022"/>
<dbReference type="GO" id="GO:0007154">
    <property type="term" value="P:cell communication"/>
    <property type="evidence" value="ECO:0007669"/>
    <property type="project" value="InterPro"/>
</dbReference>
<evidence type="ECO:0000256" key="3">
    <source>
        <dbReference type="ARBA" id="ARBA00022837"/>
    </source>
</evidence>
<dbReference type="SUPFAM" id="SSF141072">
    <property type="entry name" value="CalX-like"/>
    <property type="match status" value="2"/>
</dbReference>
<evidence type="ECO:0000256" key="1">
    <source>
        <dbReference type="ARBA" id="ARBA00022729"/>
    </source>
</evidence>
<keyword evidence="1" id="KW-0732">Signal</keyword>
<dbReference type="OMA" id="FFIQMEV"/>
<dbReference type="GO" id="GO:0030001">
    <property type="term" value="P:metal ion transport"/>
    <property type="evidence" value="ECO:0007669"/>
    <property type="project" value="TreeGrafter"/>
</dbReference>
<accession>K3W7T1</accession>
<dbReference type="AlphaFoldDB" id="K3W7T1"/>
<name>K3W7T1_GLOUD</name>
<evidence type="ECO:0000313" key="7">
    <source>
        <dbReference type="Proteomes" id="UP000019132"/>
    </source>
</evidence>
<dbReference type="HOGENOM" id="CLU_843290_0_0_1"/>
<dbReference type="InParanoid" id="K3W7T1"/>
<feature type="domain" description="Calx-beta" evidence="5">
    <location>
        <begin position="1"/>
        <end position="108"/>
    </location>
</feature>
<reference evidence="6" key="3">
    <citation type="submission" date="2015-02" db="UniProtKB">
        <authorList>
            <consortium name="EnsemblProtists"/>
        </authorList>
    </citation>
    <scope>IDENTIFICATION</scope>
    <source>
        <strain evidence="6">DAOM BR144</strain>
    </source>
</reference>
<evidence type="ECO:0000259" key="5">
    <source>
        <dbReference type="SMART" id="SM00237"/>
    </source>
</evidence>
<dbReference type="eggNOG" id="KOG1306">
    <property type="taxonomic scope" value="Eukaryota"/>
</dbReference>
<feature type="domain" description="Calx-beta" evidence="5">
    <location>
        <begin position="127"/>
        <end position="227"/>
    </location>
</feature>
<dbReference type="EMBL" id="GL376620">
    <property type="status" value="NOT_ANNOTATED_CDS"/>
    <property type="molecule type" value="Genomic_DNA"/>
</dbReference>
<reference evidence="7" key="1">
    <citation type="journal article" date="2010" name="Genome Biol.">
        <title>Genome sequence of the necrotrophic plant pathogen Pythium ultimum reveals original pathogenicity mechanisms and effector repertoire.</title>
        <authorList>
            <person name="Levesque C.A."/>
            <person name="Brouwer H."/>
            <person name="Cano L."/>
            <person name="Hamilton J.P."/>
            <person name="Holt C."/>
            <person name="Huitema E."/>
            <person name="Raffaele S."/>
            <person name="Robideau G.P."/>
            <person name="Thines M."/>
            <person name="Win J."/>
            <person name="Zerillo M.M."/>
            <person name="Beakes G.W."/>
            <person name="Boore J.L."/>
            <person name="Busam D."/>
            <person name="Dumas B."/>
            <person name="Ferriera S."/>
            <person name="Fuerstenberg S.I."/>
            <person name="Gachon C.M."/>
            <person name="Gaulin E."/>
            <person name="Govers F."/>
            <person name="Grenville-Briggs L."/>
            <person name="Horner N."/>
            <person name="Hostetler J."/>
            <person name="Jiang R.H."/>
            <person name="Johnson J."/>
            <person name="Krajaejun T."/>
            <person name="Lin H."/>
            <person name="Meijer H.J."/>
            <person name="Moore B."/>
            <person name="Morris P."/>
            <person name="Phuntmart V."/>
            <person name="Puiu D."/>
            <person name="Shetty J."/>
            <person name="Stajich J.E."/>
            <person name="Tripathy S."/>
            <person name="Wawra S."/>
            <person name="van West P."/>
            <person name="Whitty B.R."/>
            <person name="Coutinho P.M."/>
            <person name="Henrissat B."/>
            <person name="Martin F."/>
            <person name="Thomas P.D."/>
            <person name="Tyler B.M."/>
            <person name="De Vries R.P."/>
            <person name="Kamoun S."/>
            <person name="Yandell M."/>
            <person name="Tisserat N."/>
            <person name="Buell C.R."/>
        </authorList>
    </citation>
    <scope>NUCLEOTIDE SEQUENCE</scope>
    <source>
        <strain evidence="7">DAOM:BR144</strain>
    </source>
</reference>
<keyword evidence="4" id="KW-0406">Ion transport</keyword>
<dbReference type="PANTHER" id="PTHR11878:SF65">
    <property type="entry name" value="NA_CA-EXCHANGE PROTEIN, ISOFORM G"/>
    <property type="match status" value="1"/>
</dbReference>
<dbReference type="EnsemblProtists" id="PYU1_T001022">
    <property type="protein sequence ID" value="PYU1_T001022"/>
    <property type="gene ID" value="PYU1_G001022"/>
</dbReference>
<dbReference type="InterPro" id="IPR003644">
    <property type="entry name" value="Calx_beta"/>
</dbReference>
<dbReference type="InterPro" id="IPR038081">
    <property type="entry name" value="CalX-like_sf"/>
</dbReference>
<evidence type="ECO:0000313" key="6">
    <source>
        <dbReference type="EnsemblProtists" id="PYU1_T001022"/>
    </source>
</evidence>
<keyword evidence="4" id="KW-0813">Transport</keyword>
<dbReference type="PANTHER" id="PTHR11878">
    <property type="entry name" value="SODIUM/CALCIUM EXCHANGER"/>
    <property type="match status" value="1"/>
</dbReference>
<proteinExistence type="predicted"/>
<dbReference type="Proteomes" id="UP000019132">
    <property type="component" value="Unassembled WGS sequence"/>
</dbReference>
<evidence type="ECO:0000256" key="2">
    <source>
        <dbReference type="ARBA" id="ARBA00022737"/>
    </source>
</evidence>
<dbReference type="InterPro" id="IPR051171">
    <property type="entry name" value="CaCA"/>
</dbReference>
<keyword evidence="3" id="KW-0106">Calcium</keyword>
<protein>
    <recommendedName>
        <fullName evidence="5">Calx-beta domain-containing protein</fullName>
    </recommendedName>
</protein>
<sequence length="330" mass="35085">MTTQPDAAGEFNFDNMSVSVLENATQVVLSISRINGLSGRVTILYRVVPLALTNVATLGVDYALALGSTKTSATIVFEDMQIQASVVVYILNDNVYDPVDEVFVLQLGSATTTSSTAVAKIGTNNTARVTILDDVDTGYVGFDADEYAVSESAPFAVIPIIRESGNSGRVTLMLTLGPGTATIDRDYRKVPGQFVLEDGVTRADFKAPIINDRVFEYPDEIFFIQMEVVSGGAILRRSIAQVTILDDGDTSVPGNCTPPIVIAKTGGAVTLSLGLPVHNGSAKGLLSGYILRLSSAFYTVELTKPPTNVVSLGNLTALTSYERSNGVFHE</sequence>
<keyword evidence="2" id="KW-0677">Repeat</keyword>
<dbReference type="Gene3D" id="2.60.40.2030">
    <property type="match status" value="2"/>
</dbReference>
<evidence type="ECO:0000256" key="4">
    <source>
        <dbReference type="ARBA" id="ARBA00023065"/>
    </source>
</evidence>
<dbReference type="GO" id="GO:0016020">
    <property type="term" value="C:membrane"/>
    <property type="evidence" value="ECO:0007669"/>
    <property type="project" value="InterPro"/>
</dbReference>
<organism evidence="6 7">
    <name type="scientific">Globisporangium ultimum (strain ATCC 200006 / CBS 805.95 / DAOM BR144)</name>
    <name type="common">Pythium ultimum</name>
    <dbReference type="NCBI Taxonomy" id="431595"/>
    <lineage>
        <taxon>Eukaryota</taxon>
        <taxon>Sar</taxon>
        <taxon>Stramenopiles</taxon>
        <taxon>Oomycota</taxon>
        <taxon>Peronosporomycetes</taxon>
        <taxon>Pythiales</taxon>
        <taxon>Pythiaceae</taxon>
        <taxon>Globisporangium</taxon>
    </lineage>
</organism>
<dbReference type="SMART" id="SM00237">
    <property type="entry name" value="Calx_beta"/>
    <property type="match status" value="2"/>
</dbReference>